<evidence type="ECO:0000256" key="1">
    <source>
        <dbReference type="ARBA" id="ARBA00023157"/>
    </source>
</evidence>
<dbReference type="InterPro" id="IPR008139">
    <property type="entry name" value="SaposinB_dom"/>
</dbReference>
<evidence type="ECO:0000313" key="4">
    <source>
        <dbReference type="EMBL" id="QTE34339.1"/>
    </source>
</evidence>
<dbReference type="EMBL" id="MW727217">
    <property type="protein sequence ID" value="QTE34339.1"/>
    <property type="molecule type" value="mRNA"/>
</dbReference>
<protein>
    <submittedName>
        <fullName evidence="4">NK-lysin</fullName>
    </submittedName>
</protein>
<keyword evidence="2" id="KW-0732">Signal</keyword>
<feature type="signal peptide" evidence="2">
    <location>
        <begin position="1"/>
        <end position="22"/>
    </location>
</feature>
<dbReference type="RefSeq" id="XP_059209700.1">
    <property type="nucleotide sequence ID" value="XM_059353717.1"/>
</dbReference>
<name>A0A8A4ZRQ6_CENSR</name>
<dbReference type="Pfam" id="PF05184">
    <property type="entry name" value="SapB_1"/>
    <property type="match status" value="1"/>
</dbReference>
<dbReference type="SMART" id="SM00741">
    <property type="entry name" value="SapB"/>
    <property type="match status" value="1"/>
</dbReference>
<dbReference type="GO" id="GO:0006629">
    <property type="term" value="P:lipid metabolic process"/>
    <property type="evidence" value="ECO:0007669"/>
    <property type="project" value="InterPro"/>
</dbReference>
<dbReference type="GeneID" id="131988574"/>
<dbReference type="InterPro" id="IPR011001">
    <property type="entry name" value="Saposin-like"/>
</dbReference>
<dbReference type="AlphaFoldDB" id="A0A8A4ZRQ6"/>
<dbReference type="SUPFAM" id="SSF47862">
    <property type="entry name" value="Saposin"/>
    <property type="match status" value="1"/>
</dbReference>
<evidence type="ECO:0000259" key="3">
    <source>
        <dbReference type="PROSITE" id="PS50015"/>
    </source>
</evidence>
<feature type="domain" description="Saposin B-type" evidence="3">
    <location>
        <begin position="46"/>
        <end position="126"/>
    </location>
</feature>
<dbReference type="OrthoDB" id="69496at2759"/>
<dbReference type="PANTHER" id="PTHR15541:SF2">
    <property type="entry name" value="GRANULYSIN"/>
    <property type="match status" value="1"/>
</dbReference>
<sequence>METSTFLLVCVLVTCSVWTVQGKCYQVSIDDQEQVEMEVSAEARKLPGVCWACKWAINKVKKWARSNATVAMLTKKLHVVCSQIGLLKSKCSKFVNAHLGELVEELTTSDDTRTICVNVGACKPKEWEDLLFHPDDEEQSTEMNKYP</sequence>
<reference evidence="4" key="1">
    <citation type="journal article" date="2021" name="Fish Shellfish Immunol.">
        <title>Cerocin, a novel piscidin-like antimicrobial peptide from black seabass, Centropristis striata.</title>
        <authorList>
            <person name="Qiao Y."/>
            <person name="Ma X."/>
            <person name="Zhang M."/>
            <person name="Zhong S."/>
        </authorList>
    </citation>
    <scope>NUCLEOTIDE SEQUENCE</scope>
</reference>
<keyword evidence="1" id="KW-1015">Disulfide bond</keyword>
<evidence type="ECO:0000256" key="2">
    <source>
        <dbReference type="SAM" id="SignalP"/>
    </source>
</evidence>
<feature type="chain" id="PRO_5032755351" evidence="2">
    <location>
        <begin position="23"/>
        <end position="147"/>
    </location>
</feature>
<dbReference type="InterPro" id="IPR007856">
    <property type="entry name" value="SapB_1"/>
</dbReference>
<dbReference type="GO" id="GO:0042742">
    <property type="term" value="P:defense response to bacterium"/>
    <property type="evidence" value="ECO:0007669"/>
    <property type="project" value="InterPro"/>
</dbReference>
<dbReference type="PROSITE" id="PS50015">
    <property type="entry name" value="SAP_B"/>
    <property type="match status" value="1"/>
</dbReference>
<proteinExistence type="evidence at transcript level"/>
<dbReference type="InterPro" id="IPR038847">
    <property type="entry name" value="Granulysin-like"/>
</dbReference>
<dbReference type="Gene3D" id="1.10.225.10">
    <property type="entry name" value="Saposin-like"/>
    <property type="match status" value="1"/>
</dbReference>
<accession>A0A8A4ZRQ6</accession>
<organism evidence="4">
    <name type="scientific">Centropristis striata</name>
    <name type="common">Black sea bass</name>
    <name type="synonym">Labrus striatus</name>
    <dbReference type="NCBI Taxonomy" id="184440"/>
    <lineage>
        <taxon>Eukaryota</taxon>
        <taxon>Metazoa</taxon>
        <taxon>Chordata</taxon>
        <taxon>Craniata</taxon>
        <taxon>Vertebrata</taxon>
        <taxon>Euteleostomi</taxon>
        <taxon>Actinopterygii</taxon>
        <taxon>Neopterygii</taxon>
        <taxon>Teleostei</taxon>
        <taxon>Neoteleostei</taxon>
        <taxon>Acanthomorphata</taxon>
        <taxon>Eupercaria</taxon>
        <taxon>Perciformes</taxon>
        <taxon>Serranoidei</taxon>
        <taxon>Serranidae</taxon>
        <taxon>Serraninae</taxon>
        <taxon>Centropristis</taxon>
    </lineage>
</organism>
<dbReference type="PANTHER" id="PTHR15541">
    <property type="entry name" value="GRANULYSIN RELATED"/>
    <property type="match status" value="1"/>
</dbReference>